<name>A0ABV0PLQ1_9TELE</name>
<comment type="caution">
    <text evidence="1">The sequence shown here is derived from an EMBL/GenBank/DDBJ whole genome shotgun (WGS) entry which is preliminary data.</text>
</comment>
<evidence type="ECO:0000313" key="1">
    <source>
        <dbReference type="EMBL" id="MEQ2184328.1"/>
    </source>
</evidence>
<gene>
    <name evidence="1" type="ORF">GOODEAATRI_006654</name>
</gene>
<organism evidence="1 2">
    <name type="scientific">Goodea atripinnis</name>
    <dbReference type="NCBI Taxonomy" id="208336"/>
    <lineage>
        <taxon>Eukaryota</taxon>
        <taxon>Metazoa</taxon>
        <taxon>Chordata</taxon>
        <taxon>Craniata</taxon>
        <taxon>Vertebrata</taxon>
        <taxon>Euteleostomi</taxon>
        <taxon>Actinopterygii</taxon>
        <taxon>Neopterygii</taxon>
        <taxon>Teleostei</taxon>
        <taxon>Neoteleostei</taxon>
        <taxon>Acanthomorphata</taxon>
        <taxon>Ovalentaria</taxon>
        <taxon>Atherinomorphae</taxon>
        <taxon>Cyprinodontiformes</taxon>
        <taxon>Goodeidae</taxon>
        <taxon>Goodea</taxon>
    </lineage>
</organism>
<dbReference type="Proteomes" id="UP001476798">
    <property type="component" value="Unassembled WGS sequence"/>
</dbReference>
<reference evidence="1 2" key="1">
    <citation type="submission" date="2021-06" db="EMBL/GenBank/DDBJ databases">
        <authorList>
            <person name="Palmer J.M."/>
        </authorList>
    </citation>
    <scope>NUCLEOTIDE SEQUENCE [LARGE SCALE GENOMIC DNA]</scope>
    <source>
        <strain evidence="1 2">GA_2019</strain>
        <tissue evidence="1">Muscle</tissue>
    </source>
</reference>
<protein>
    <submittedName>
        <fullName evidence="1">Uncharacterized protein</fullName>
    </submittedName>
</protein>
<sequence>MITVVRREQLLSCIWNVGLYRRRDSPGSFSRKRLLCASVMGTDVVTGELLTPPSSAPFPFYYTASSYREIPPLSFCSLPSFSQCSTILPETGREGWMRCMKVIIFQPD</sequence>
<proteinExistence type="predicted"/>
<evidence type="ECO:0000313" key="2">
    <source>
        <dbReference type="Proteomes" id="UP001476798"/>
    </source>
</evidence>
<dbReference type="EMBL" id="JAHRIO010080285">
    <property type="protein sequence ID" value="MEQ2184328.1"/>
    <property type="molecule type" value="Genomic_DNA"/>
</dbReference>
<accession>A0ABV0PLQ1</accession>
<keyword evidence="2" id="KW-1185">Reference proteome</keyword>